<evidence type="ECO:0000256" key="1">
    <source>
        <dbReference type="SAM" id="Phobius"/>
    </source>
</evidence>
<proteinExistence type="predicted"/>
<gene>
    <name evidence="2" type="ORF">CUN60_10925</name>
</gene>
<protein>
    <submittedName>
        <fullName evidence="2">Uncharacterized protein</fullName>
    </submittedName>
</protein>
<keyword evidence="3" id="KW-1185">Reference proteome</keyword>
<keyword evidence="1" id="KW-0472">Membrane</keyword>
<evidence type="ECO:0000313" key="3">
    <source>
        <dbReference type="Proteomes" id="UP000236655"/>
    </source>
</evidence>
<reference evidence="3" key="1">
    <citation type="submission" date="2017-11" db="EMBL/GenBank/DDBJ databases">
        <authorList>
            <person name="Chan K.G."/>
            <person name="Lee L.S."/>
        </authorList>
    </citation>
    <scope>NUCLEOTIDE SEQUENCE [LARGE SCALE GENOMIC DNA]</scope>
    <source>
        <strain evidence="3">DSM 100970</strain>
    </source>
</reference>
<accession>A0A2I7N8L1</accession>
<keyword evidence="1" id="KW-1133">Transmembrane helix</keyword>
<sequence length="74" mass="8963">MVRNNPLWLSSYILYYKKEHIQLHNYDAEMAIQELKKAQKSEMMSMNHTIYIELACLNYFYIKLLICFVVNLQI</sequence>
<name>A0A2I7N8L1_9NEIS</name>
<evidence type="ECO:0000313" key="2">
    <source>
        <dbReference type="EMBL" id="AUR52782.1"/>
    </source>
</evidence>
<dbReference type="AlphaFoldDB" id="A0A2I7N8L1"/>
<organism evidence="2 3">
    <name type="scientific">Aquella oligotrophica</name>
    <dbReference type="NCBI Taxonomy" id="2067065"/>
    <lineage>
        <taxon>Bacteria</taxon>
        <taxon>Pseudomonadati</taxon>
        <taxon>Pseudomonadota</taxon>
        <taxon>Betaproteobacteria</taxon>
        <taxon>Neisseriales</taxon>
        <taxon>Neisseriaceae</taxon>
        <taxon>Aquella</taxon>
    </lineage>
</organism>
<keyword evidence="1" id="KW-0812">Transmembrane</keyword>
<feature type="transmembrane region" description="Helical" evidence="1">
    <location>
        <begin position="50"/>
        <end position="72"/>
    </location>
</feature>
<dbReference type="EMBL" id="CP024847">
    <property type="protein sequence ID" value="AUR52782.1"/>
    <property type="molecule type" value="Genomic_DNA"/>
</dbReference>
<dbReference type="KEGG" id="nba:CUN60_10925"/>
<dbReference type="Proteomes" id="UP000236655">
    <property type="component" value="Chromosome"/>
</dbReference>